<accession>A0A841HWC9</accession>
<gene>
    <name evidence="3" type="ORF">HNQ60_004986</name>
</gene>
<feature type="chain" id="PRO_5032985729" evidence="1">
    <location>
        <begin position="24"/>
        <end position="152"/>
    </location>
</feature>
<proteinExistence type="predicted"/>
<dbReference type="Pfam" id="PF14534">
    <property type="entry name" value="DUF4440"/>
    <property type="match status" value="1"/>
</dbReference>
<name>A0A841HWC9_9GAMM</name>
<dbReference type="InterPro" id="IPR027843">
    <property type="entry name" value="DUF4440"/>
</dbReference>
<keyword evidence="1" id="KW-0732">Signal</keyword>
<dbReference type="Gene3D" id="3.10.450.50">
    <property type="match status" value="1"/>
</dbReference>
<dbReference type="EMBL" id="JACHHZ010000006">
    <property type="protein sequence ID" value="MBB6096095.1"/>
    <property type="molecule type" value="Genomic_DNA"/>
</dbReference>
<keyword evidence="3" id="KW-0413">Isomerase</keyword>
<comment type="caution">
    <text evidence="3">The sequence shown here is derived from an EMBL/GenBank/DDBJ whole genome shotgun (WGS) entry which is preliminary data.</text>
</comment>
<organism evidence="3 4">
    <name type="scientific">Povalibacter uvarum</name>
    <dbReference type="NCBI Taxonomy" id="732238"/>
    <lineage>
        <taxon>Bacteria</taxon>
        <taxon>Pseudomonadati</taxon>
        <taxon>Pseudomonadota</taxon>
        <taxon>Gammaproteobacteria</taxon>
        <taxon>Steroidobacterales</taxon>
        <taxon>Steroidobacteraceae</taxon>
        <taxon>Povalibacter</taxon>
    </lineage>
</organism>
<feature type="signal peptide" evidence="1">
    <location>
        <begin position="1"/>
        <end position="23"/>
    </location>
</feature>
<dbReference type="InterPro" id="IPR032710">
    <property type="entry name" value="NTF2-like_dom_sf"/>
</dbReference>
<evidence type="ECO:0000259" key="2">
    <source>
        <dbReference type="Pfam" id="PF14534"/>
    </source>
</evidence>
<reference evidence="3 4" key="1">
    <citation type="submission" date="2020-08" db="EMBL/GenBank/DDBJ databases">
        <title>Genomic Encyclopedia of Type Strains, Phase IV (KMG-IV): sequencing the most valuable type-strain genomes for metagenomic binning, comparative biology and taxonomic classification.</title>
        <authorList>
            <person name="Goeker M."/>
        </authorList>
    </citation>
    <scope>NUCLEOTIDE SEQUENCE [LARGE SCALE GENOMIC DNA]</scope>
    <source>
        <strain evidence="3 4">DSM 26723</strain>
    </source>
</reference>
<evidence type="ECO:0000313" key="4">
    <source>
        <dbReference type="Proteomes" id="UP000588068"/>
    </source>
</evidence>
<evidence type="ECO:0000256" key="1">
    <source>
        <dbReference type="SAM" id="SignalP"/>
    </source>
</evidence>
<keyword evidence="4" id="KW-1185">Reference proteome</keyword>
<dbReference type="RefSeq" id="WP_184335468.1">
    <property type="nucleotide sequence ID" value="NZ_JACHHZ010000006.1"/>
</dbReference>
<protein>
    <submittedName>
        <fullName evidence="3">Ketosteroid isomerase-like protein</fullName>
    </submittedName>
</protein>
<dbReference type="AlphaFoldDB" id="A0A841HWC9"/>
<sequence>MTTIRSSTIAAALVLAAMSPLAAATDDVSIVAALDTTYQEAVKKNDAATMDRILHDDFVLVLGDGRTYRKADLINDARTSRFAYELQDEEAGSQTVRVWGDTAVVTAKLLLKYEHNGKQFERKLWFSDTYVRTPQGWRYVFGQASLPLPRES</sequence>
<dbReference type="SUPFAM" id="SSF54427">
    <property type="entry name" value="NTF2-like"/>
    <property type="match status" value="1"/>
</dbReference>
<evidence type="ECO:0000313" key="3">
    <source>
        <dbReference type="EMBL" id="MBB6096095.1"/>
    </source>
</evidence>
<feature type="domain" description="DUF4440" evidence="2">
    <location>
        <begin position="31"/>
        <end position="138"/>
    </location>
</feature>
<dbReference type="GO" id="GO:0016853">
    <property type="term" value="F:isomerase activity"/>
    <property type="evidence" value="ECO:0007669"/>
    <property type="project" value="UniProtKB-KW"/>
</dbReference>
<dbReference type="Proteomes" id="UP000588068">
    <property type="component" value="Unassembled WGS sequence"/>
</dbReference>